<evidence type="ECO:0000313" key="3">
    <source>
        <dbReference type="EMBL" id="JAC82392.1"/>
    </source>
</evidence>
<evidence type="ECO:0000256" key="1">
    <source>
        <dbReference type="SAM" id="MobiDB-lite"/>
    </source>
</evidence>
<reference evidence="3" key="1">
    <citation type="submission" date="2014-05" db="EMBL/GenBank/DDBJ databases">
        <title>The transcriptome of the halophilic microalga Tetraselmis sp. GSL018 isolated from the Great Salt Lake, Utah.</title>
        <authorList>
            <person name="Jinkerson R.E."/>
            <person name="D'Adamo S."/>
            <person name="Posewitz M.C."/>
        </authorList>
    </citation>
    <scope>NUCLEOTIDE SEQUENCE</scope>
    <source>
        <strain evidence="3">GSL018</strain>
    </source>
</reference>
<feature type="transmembrane region" description="Helical" evidence="2">
    <location>
        <begin position="12"/>
        <end position="29"/>
    </location>
</feature>
<keyword evidence="2" id="KW-0812">Transmembrane</keyword>
<keyword evidence="2" id="KW-1133">Transmembrane helix</keyword>
<gene>
    <name evidence="3" type="ORF">TSPGSL018_5823</name>
</gene>
<evidence type="ECO:0000256" key="2">
    <source>
        <dbReference type="SAM" id="Phobius"/>
    </source>
</evidence>
<feature type="region of interest" description="Disordered" evidence="1">
    <location>
        <begin position="198"/>
        <end position="219"/>
    </location>
</feature>
<dbReference type="AlphaFoldDB" id="A0A061SB57"/>
<feature type="transmembrane region" description="Helical" evidence="2">
    <location>
        <begin position="130"/>
        <end position="149"/>
    </location>
</feature>
<protein>
    <submittedName>
        <fullName evidence="3">Uncharacterized protein</fullName>
    </submittedName>
</protein>
<keyword evidence="2" id="KW-0472">Membrane</keyword>
<accession>A0A061SB57</accession>
<name>A0A061SB57_9CHLO</name>
<proteinExistence type="predicted"/>
<organism evidence="3">
    <name type="scientific">Tetraselmis sp. GSL018</name>
    <dbReference type="NCBI Taxonomy" id="582737"/>
    <lineage>
        <taxon>Eukaryota</taxon>
        <taxon>Viridiplantae</taxon>
        <taxon>Chlorophyta</taxon>
        <taxon>core chlorophytes</taxon>
        <taxon>Chlorodendrophyceae</taxon>
        <taxon>Chlorodendrales</taxon>
        <taxon>Chlorodendraceae</taxon>
        <taxon>Tetraselmis</taxon>
    </lineage>
</organism>
<dbReference type="EMBL" id="GBEZ01002684">
    <property type="protein sequence ID" value="JAC82392.1"/>
    <property type="molecule type" value="Transcribed_RNA"/>
</dbReference>
<sequence length="219" mass="23227">MVRSSSPATLGRVVYFLCTVLQVPIFPVYPLTSEGLADFNVAPEYASSLQVVLAALGPKLGSNLELLSLAVLPGAAVRELCNWIFCKVGVRWCKYSPVFNWSDPSTLADQPPFAASYLGPRLSATYSENLVQLFAGCFVTIGASVICIYTSTKLSLLGIGVSVHAVLKQSCKLAPWVGIPVSSAVLASELLELRKLADDASGGEPAGVDNSEEETKKGK</sequence>